<name>A0A921FLX8_9MICC</name>
<feature type="transmembrane region" description="Helical" evidence="9">
    <location>
        <begin position="147"/>
        <end position="163"/>
    </location>
</feature>
<dbReference type="GO" id="GO:0005886">
    <property type="term" value="C:plasma membrane"/>
    <property type="evidence" value="ECO:0007669"/>
    <property type="project" value="UniProtKB-SubCell"/>
</dbReference>
<dbReference type="PANTHER" id="PTHR33451">
    <property type="entry name" value="MALATE-2H(+)/NA(+)-LACTATE ANTIPORTER"/>
    <property type="match status" value="1"/>
</dbReference>
<feature type="transmembrane region" description="Helical" evidence="9">
    <location>
        <begin position="36"/>
        <end position="56"/>
    </location>
</feature>
<feature type="transmembrane region" description="Helical" evidence="9">
    <location>
        <begin position="122"/>
        <end position="141"/>
    </location>
</feature>
<comment type="caution">
    <text evidence="11">The sequence shown here is derived from an EMBL/GenBank/DDBJ whole genome shotgun (WGS) entry which is preliminary data.</text>
</comment>
<evidence type="ECO:0000259" key="10">
    <source>
        <dbReference type="Pfam" id="PF03553"/>
    </source>
</evidence>
<dbReference type="Pfam" id="PF03553">
    <property type="entry name" value="Na_H_antiporter"/>
    <property type="match status" value="1"/>
</dbReference>
<dbReference type="Proteomes" id="UP000703315">
    <property type="component" value="Unassembled WGS sequence"/>
</dbReference>
<comment type="subcellular location">
    <subcellularLocation>
        <location evidence="1">Cell membrane</location>
        <topology evidence="1">Multi-pass membrane protein</topology>
    </subcellularLocation>
</comment>
<evidence type="ECO:0000313" key="12">
    <source>
        <dbReference type="Proteomes" id="UP000703315"/>
    </source>
</evidence>
<feature type="domain" description="Na+/H+ antiporter NhaC-like C-terminal" evidence="10">
    <location>
        <begin position="159"/>
        <end position="300"/>
    </location>
</feature>
<evidence type="ECO:0000256" key="5">
    <source>
        <dbReference type="ARBA" id="ARBA00022692"/>
    </source>
</evidence>
<comment type="similarity">
    <text evidence="8">Belongs to the NhaC Na(+)/H(+) (TC 2.A.35) antiporter family.</text>
</comment>
<dbReference type="AlphaFoldDB" id="A0A921FLX8"/>
<evidence type="ECO:0000256" key="1">
    <source>
        <dbReference type="ARBA" id="ARBA00004651"/>
    </source>
</evidence>
<dbReference type="InterPro" id="IPR018461">
    <property type="entry name" value="Na/H_Antiport_NhaC-like_C"/>
</dbReference>
<organism evidence="11 12">
    <name type="scientific">Enteractinococcus helveticum</name>
    <dbReference type="NCBI Taxonomy" id="1837282"/>
    <lineage>
        <taxon>Bacteria</taxon>
        <taxon>Bacillati</taxon>
        <taxon>Actinomycetota</taxon>
        <taxon>Actinomycetes</taxon>
        <taxon>Micrococcales</taxon>
        <taxon>Micrococcaceae</taxon>
    </lineage>
</organism>
<dbReference type="InterPro" id="IPR052180">
    <property type="entry name" value="NhaC_Na-H+_Antiporter"/>
</dbReference>
<keyword evidence="3" id="KW-0050">Antiport</keyword>
<evidence type="ECO:0000256" key="6">
    <source>
        <dbReference type="ARBA" id="ARBA00022989"/>
    </source>
</evidence>
<feature type="transmembrane region" description="Helical" evidence="9">
    <location>
        <begin position="12"/>
        <end position="30"/>
    </location>
</feature>
<sequence>MQVRKLPSVPIALLPIAVLVVMALVSITVWDIGMLIPLMTAVAVAVVIGKFLGYTWQDLEHSLVQGVSRALPAVFILFLIGTIIGTWIEGGLIPTIIYYGLTAISPAVFLPLACLVPAVVSLVLGTSLTTIATVGIAFMAIGEGMGFPPALVAGAVISGAFFGDKLSPLSDTTNLAAAMGGVKLFDHIRHMLWDTIPALIISAIVYAFIGGSISATSGADTGQLEQLLSGLDSQFVIHPLLLIIPVVAIGLMLLRVPAILTLLMISLLGAATAFIIQGSTITDIMQSMSSGFVSATGVEFLD</sequence>
<evidence type="ECO:0000256" key="8">
    <source>
        <dbReference type="ARBA" id="ARBA00038435"/>
    </source>
</evidence>
<reference evidence="11" key="2">
    <citation type="submission" date="2021-09" db="EMBL/GenBank/DDBJ databases">
        <authorList>
            <person name="Gilroy R."/>
        </authorList>
    </citation>
    <scope>NUCLEOTIDE SEQUENCE</scope>
    <source>
        <strain evidence="11">ChiHjej13B12-14962</strain>
    </source>
</reference>
<keyword evidence="4" id="KW-1003">Cell membrane</keyword>
<evidence type="ECO:0000313" key="11">
    <source>
        <dbReference type="EMBL" id="HJF13876.1"/>
    </source>
</evidence>
<evidence type="ECO:0000256" key="4">
    <source>
        <dbReference type="ARBA" id="ARBA00022475"/>
    </source>
</evidence>
<dbReference type="RefSeq" id="WP_303903009.1">
    <property type="nucleotide sequence ID" value="NZ_DYXC01000045.1"/>
</dbReference>
<dbReference type="PANTHER" id="PTHR33451:SF3">
    <property type="entry name" value="MALATE-2H(+)_NA(+)-LACTATE ANTIPORTER"/>
    <property type="match status" value="1"/>
</dbReference>
<protein>
    <recommendedName>
        <fullName evidence="10">Na+/H+ antiporter NhaC-like C-terminal domain-containing protein</fullName>
    </recommendedName>
</protein>
<feature type="transmembrane region" description="Helical" evidence="9">
    <location>
        <begin position="192"/>
        <end position="215"/>
    </location>
</feature>
<keyword evidence="7 9" id="KW-0472">Membrane</keyword>
<evidence type="ECO:0000256" key="7">
    <source>
        <dbReference type="ARBA" id="ARBA00023136"/>
    </source>
</evidence>
<feature type="transmembrane region" description="Helical" evidence="9">
    <location>
        <begin position="96"/>
        <end position="115"/>
    </location>
</feature>
<accession>A0A921FLX8</accession>
<evidence type="ECO:0000256" key="2">
    <source>
        <dbReference type="ARBA" id="ARBA00022448"/>
    </source>
</evidence>
<reference evidence="11" key="1">
    <citation type="journal article" date="2021" name="PeerJ">
        <title>Extensive microbial diversity within the chicken gut microbiome revealed by metagenomics and culture.</title>
        <authorList>
            <person name="Gilroy R."/>
            <person name="Ravi A."/>
            <person name="Getino M."/>
            <person name="Pursley I."/>
            <person name="Horton D.L."/>
            <person name="Alikhan N.F."/>
            <person name="Baker D."/>
            <person name="Gharbi K."/>
            <person name="Hall N."/>
            <person name="Watson M."/>
            <person name="Adriaenssens E.M."/>
            <person name="Foster-Nyarko E."/>
            <person name="Jarju S."/>
            <person name="Secka A."/>
            <person name="Antonio M."/>
            <person name="Oren A."/>
            <person name="Chaudhuri R.R."/>
            <person name="La Ragione R."/>
            <person name="Hildebrand F."/>
            <person name="Pallen M.J."/>
        </authorList>
    </citation>
    <scope>NUCLEOTIDE SEQUENCE</scope>
    <source>
        <strain evidence="11">ChiHjej13B12-14962</strain>
    </source>
</reference>
<evidence type="ECO:0000256" key="3">
    <source>
        <dbReference type="ARBA" id="ARBA00022449"/>
    </source>
</evidence>
<evidence type="ECO:0000256" key="9">
    <source>
        <dbReference type="SAM" id="Phobius"/>
    </source>
</evidence>
<feature type="transmembrane region" description="Helical" evidence="9">
    <location>
        <begin position="235"/>
        <end position="254"/>
    </location>
</feature>
<feature type="non-terminal residue" evidence="11">
    <location>
        <position position="302"/>
    </location>
</feature>
<keyword evidence="2" id="KW-0813">Transport</keyword>
<feature type="transmembrane region" description="Helical" evidence="9">
    <location>
        <begin position="68"/>
        <end position="90"/>
    </location>
</feature>
<keyword evidence="6 9" id="KW-1133">Transmembrane helix</keyword>
<keyword evidence="5 9" id="KW-0812">Transmembrane</keyword>
<feature type="transmembrane region" description="Helical" evidence="9">
    <location>
        <begin position="261"/>
        <end position="281"/>
    </location>
</feature>
<gene>
    <name evidence="11" type="ORF">K8V32_03605</name>
</gene>
<dbReference type="GO" id="GO:0015297">
    <property type="term" value="F:antiporter activity"/>
    <property type="evidence" value="ECO:0007669"/>
    <property type="project" value="UniProtKB-KW"/>
</dbReference>
<proteinExistence type="inferred from homology"/>
<dbReference type="EMBL" id="DYXC01000045">
    <property type="protein sequence ID" value="HJF13876.1"/>
    <property type="molecule type" value="Genomic_DNA"/>
</dbReference>